<dbReference type="RefSeq" id="WP_249770741.1">
    <property type="nucleotide sequence ID" value="NZ_CP097332.1"/>
</dbReference>
<keyword evidence="3" id="KW-1185">Reference proteome</keyword>
<name>A0ABY4QWB9_9ACTN</name>
<reference evidence="2" key="2">
    <citation type="submission" date="2022-05" db="EMBL/GenBank/DDBJ databases">
        <authorList>
            <person name="Kim J.-S."/>
            <person name="Lee K."/>
            <person name="Suh M."/>
            <person name="Eom M."/>
            <person name="Kim J.-S."/>
            <person name="Kim D.-S."/>
            <person name="Ko S.-H."/>
            <person name="Shin Y."/>
            <person name="Lee J.-S."/>
        </authorList>
    </citation>
    <scope>NUCLEOTIDE SEQUENCE</scope>
    <source>
        <strain evidence="2">N237</strain>
    </source>
</reference>
<gene>
    <name evidence="2" type="ORF">M6D93_16200</name>
</gene>
<evidence type="ECO:0000313" key="2">
    <source>
        <dbReference type="EMBL" id="UQX87830.1"/>
    </source>
</evidence>
<proteinExistence type="predicted"/>
<feature type="region of interest" description="Disordered" evidence="1">
    <location>
        <begin position="78"/>
        <end position="109"/>
    </location>
</feature>
<accession>A0ABY4QWB9</accession>
<evidence type="ECO:0000313" key="3">
    <source>
        <dbReference type="Proteomes" id="UP001056336"/>
    </source>
</evidence>
<reference evidence="2" key="1">
    <citation type="journal article" date="2018" name="Int. J. Syst. Evol. Microbiol.">
        <title>Jatrophihabitans telluris sp. nov., isolated from sediment soil of lava forest wetlands and the emended description of the genus Jatrophihabitans.</title>
        <authorList>
            <person name="Lee K.C."/>
            <person name="Suh M.K."/>
            <person name="Eom M.K."/>
            <person name="Kim K.K."/>
            <person name="Kim J.S."/>
            <person name="Kim D.S."/>
            <person name="Ko S.H."/>
            <person name="Shin Y.K."/>
            <person name="Lee J.S."/>
        </authorList>
    </citation>
    <scope>NUCLEOTIDE SEQUENCE</scope>
    <source>
        <strain evidence="2">N237</strain>
    </source>
</reference>
<sequence length="109" mass="11567">MSDKIVPEDAGYAGLSGYAAALAALTDAVDSALSVAHARASTRSALAYLRQVEEQLRRLSLVQARTIGFLTTAGAAAERGYRREPHRGAASARRVRGSRQTTPRCRAAP</sequence>
<evidence type="ECO:0000256" key="1">
    <source>
        <dbReference type="SAM" id="MobiDB-lite"/>
    </source>
</evidence>
<dbReference type="Proteomes" id="UP001056336">
    <property type="component" value="Chromosome"/>
</dbReference>
<dbReference type="EMBL" id="CP097332">
    <property type="protein sequence ID" value="UQX87830.1"/>
    <property type="molecule type" value="Genomic_DNA"/>
</dbReference>
<organism evidence="2 3">
    <name type="scientific">Jatrophihabitans telluris</name>
    <dbReference type="NCBI Taxonomy" id="2038343"/>
    <lineage>
        <taxon>Bacteria</taxon>
        <taxon>Bacillati</taxon>
        <taxon>Actinomycetota</taxon>
        <taxon>Actinomycetes</taxon>
        <taxon>Jatrophihabitantales</taxon>
        <taxon>Jatrophihabitantaceae</taxon>
        <taxon>Jatrophihabitans</taxon>
    </lineage>
</organism>
<protein>
    <submittedName>
        <fullName evidence="2">Uncharacterized protein</fullName>
    </submittedName>
</protein>